<gene>
    <name evidence="2" type="primary">LOC141417941</name>
</gene>
<name>A0AC58L8P2_CASCN</name>
<evidence type="ECO:0000313" key="1">
    <source>
        <dbReference type="Proteomes" id="UP001732720"/>
    </source>
</evidence>
<evidence type="ECO:0000313" key="2">
    <source>
        <dbReference type="RefSeq" id="XP_073913500.1"/>
    </source>
</evidence>
<keyword evidence="1" id="KW-1185">Reference proteome</keyword>
<dbReference type="RefSeq" id="XP_073913500.1">
    <property type="nucleotide sequence ID" value="XM_074057399.1"/>
</dbReference>
<accession>A0AC58L8P2</accession>
<dbReference type="Proteomes" id="UP001732720">
    <property type="component" value="Chromosome 16"/>
</dbReference>
<sequence length="509" mass="57255">MPQALCPSRDQELTSRHPLSASSTHAEIFKSQYRVIGEGCFGCVKLAYHRLTGTPVAVKVQQKGRRDPVIASEISIMKTLYHPNIIRLFQVMETVDHVYLVMEHVNGQQLQQHIIEAQRLCEEEARGIFKQLVCAVKYCHDGGIVHRDLKADNILLDAQGKAKVTDFGLGTRYSFGQSLTDWCGAFRYWALELFLRLPYDGRKVDVWSLGIVLYYMVTGALPFTGETVLQVRWAVLKLRYDIPRYLSMGLRNIIVQMLTKNPSERPSLDHIVGHPWLRQGEEGSPSPAVETLPKRLDPAILAAMCDLGYYPGDIYQSLLQRKFDEAMATYLLLREQVCQRIRFNACIKPPVCPEIVPTPSRRPFHLRSSTKEESQCTCPSSNFTLSSEDEKAGHRGRRRSSMPNIAISILPRRIPTTGVIPQPGPEAVTPPRNVESGMFCEGMSSKEHAFTGGQPHDGVATSISDNIPDWKRVRRRIVNAILSLCCCVWGQNSQPQFHNTVAPNKSTDS</sequence>
<proteinExistence type="predicted"/>
<protein>
    <submittedName>
        <fullName evidence="2">Sperm motility kinase 2B-like</fullName>
    </submittedName>
</protein>
<organism evidence="1 2">
    <name type="scientific">Castor canadensis</name>
    <name type="common">American beaver</name>
    <dbReference type="NCBI Taxonomy" id="51338"/>
    <lineage>
        <taxon>Eukaryota</taxon>
        <taxon>Metazoa</taxon>
        <taxon>Chordata</taxon>
        <taxon>Craniata</taxon>
        <taxon>Vertebrata</taxon>
        <taxon>Euteleostomi</taxon>
        <taxon>Mammalia</taxon>
        <taxon>Eutheria</taxon>
        <taxon>Euarchontoglires</taxon>
        <taxon>Glires</taxon>
        <taxon>Rodentia</taxon>
        <taxon>Castorimorpha</taxon>
        <taxon>Castoridae</taxon>
        <taxon>Castor</taxon>
    </lineage>
</organism>
<reference evidence="2" key="1">
    <citation type="submission" date="2025-08" db="UniProtKB">
        <authorList>
            <consortium name="RefSeq"/>
        </authorList>
    </citation>
    <scope>IDENTIFICATION</scope>
</reference>